<organism evidence="1 2">
    <name type="scientific">Sulfuracidifex tepidarius</name>
    <dbReference type="NCBI Taxonomy" id="1294262"/>
    <lineage>
        <taxon>Archaea</taxon>
        <taxon>Thermoproteota</taxon>
        <taxon>Thermoprotei</taxon>
        <taxon>Sulfolobales</taxon>
        <taxon>Sulfolobaceae</taxon>
        <taxon>Sulfuracidifex</taxon>
    </lineage>
</organism>
<gene>
    <name evidence="1" type="ORF">IC007_0213</name>
</gene>
<sequence length="176" mass="19505">MFQIAIAAHSSNPSEEMARKAEKFVSAIKRNDVIILLGGYWGLMKVVADRALSEGIPVVMVLPMERDVPVPEKVVRIDSGSEYRSRSIPLIRSSDVVVALGGGAGTIIEILLGYAMGKHTFVLKGNGMSSDNLEKAFPDFIDERKVTRVMYFDNVEEMAKEVLSSMDHRKVEERFG</sequence>
<evidence type="ECO:0008006" key="3">
    <source>
        <dbReference type="Google" id="ProtNLM"/>
    </source>
</evidence>
<name>A0A510E0S3_9CREN</name>
<dbReference type="Gene3D" id="3.40.50.450">
    <property type="match status" value="1"/>
</dbReference>
<dbReference type="Pfam" id="PF18306">
    <property type="entry name" value="LDcluster4"/>
    <property type="match status" value="1"/>
</dbReference>
<dbReference type="SUPFAM" id="SSF102405">
    <property type="entry name" value="MCP/YpsA-like"/>
    <property type="match status" value="1"/>
</dbReference>
<dbReference type="GeneID" id="41716722"/>
<dbReference type="Proteomes" id="UP000325030">
    <property type="component" value="Chromosome"/>
</dbReference>
<proteinExistence type="predicted"/>
<reference evidence="2" key="1">
    <citation type="submission" date="2018-09" db="EMBL/GenBank/DDBJ databases">
        <title>Complete Genome Sequencing of Sulfolobus sp. JCM 16834.</title>
        <authorList>
            <person name="Kato S."/>
            <person name="Itoh T."/>
            <person name="Ohkuma M."/>
        </authorList>
    </citation>
    <scope>NUCLEOTIDE SEQUENCE [LARGE SCALE GENOMIC DNA]</scope>
    <source>
        <strain evidence="2">IC-007</strain>
    </source>
</reference>
<dbReference type="RefSeq" id="WP_149564581.1">
    <property type="nucleotide sequence ID" value="NZ_AP018930.1"/>
</dbReference>
<evidence type="ECO:0000313" key="2">
    <source>
        <dbReference type="Proteomes" id="UP000325030"/>
    </source>
</evidence>
<protein>
    <recommendedName>
        <fullName evidence="3">LOG family protein YvdD</fullName>
    </recommendedName>
</protein>
<dbReference type="InterPro" id="IPR041164">
    <property type="entry name" value="LDcluster4"/>
</dbReference>
<evidence type="ECO:0000313" key="1">
    <source>
        <dbReference type="EMBL" id="BBG25708.1"/>
    </source>
</evidence>
<dbReference type="AlphaFoldDB" id="A0A510E0S3"/>
<dbReference type="EMBL" id="AP018930">
    <property type="protein sequence ID" value="BBG25708.1"/>
    <property type="molecule type" value="Genomic_DNA"/>
</dbReference>
<accession>A0A510E0S3</accession>